<name>A0A3S0W4B7_9BACI</name>
<dbReference type="GO" id="GO:0009252">
    <property type="term" value="P:peptidoglycan biosynthetic process"/>
    <property type="evidence" value="ECO:0007669"/>
    <property type="project" value="UniProtKB-UniPathway"/>
</dbReference>
<evidence type="ECO:0000259" key="14">
    <source>
        <dbReference type="Pfam" id="PF02875"/>
    </source>
</evidence>
<dbReference type="InterPro" id="IPR000713">
    <property type="entry name" value="Mur_ligase_N"/>
</dbReference>
<dbReference type="InterPro" id="IPR005761">
    <property type="entry name" value="UDP-N-AcMur-Glu-dNH2Pim_ligase"/>
</dbReference>
<dbReference type="GO" id="GO:0005524">
    <property type="term" value="F:ATP binding"/>
    <property type="evidence" value="ECO:0007669"/>
    <property type="project" value="UniProtKB-KW"/>
</dbReference>
<dbReference type="NCBIfam" id="NF001126">
    <property type="entry name" value="PRK00139.1-4"/>
    <property type="match status" value="1"/>
</dbReference>
<evidence type="ECO:0000256" key="4">
    <source>
        <dbReference type="ARBA" id="ARBA00022598"/>
    </source>
</evidence>
<dbReference type="InterPro" id="IPR013221">
    <property type="entry name" value="Mur_ligase_cen"/>
</dbReference>
<dbReference type="RefSeq" id="WP_126865900.1">
    <property type="nucleotide sequence ID" value="NZ_JAUSTX010000026.1"/>
</dbReference>
<feature type="domain" description="Mur ligase central" evidence="15">
    <location>
        <begin position="115"/>
        <end position="317"/>
    </location>
</feature>
<keyword evidence="7" id="KW-0067">ATP-binding</keyword>
<dbReference type="Gene3D" id="3.40.1390.10">
    <property type="entry name" value="MurE/MurF, N-terminal domain"/>
    <property type="match status" value="1"/>
</dbReference>
<dbReference type="UniPathway" id="UPA00219"/>
<dbReference type="Pfam" id="PF01225">
    <property type="entry name" value="Mur_ligase"/>
    <property type="match status" value="1"/>
</dbReference>
<evidence type="ECO:0000259" key="15">
    <source>
        <dbReference type="Pfam" id="PF08245"/>
    </source>
</evidence>
<evidence type="ECO:0000256" key="1">
    <source>
        <dbReference type="ARBA" id="ARBA00004752"/>
    </source>
</evidence>
<evidence type="ECO:0000313" key="17">
    <source>
        <dbReference type="Proteomes" id="UP000267430"/>
    </source>
</evidence>
<comment type="pathway">
    <text evidence="1 12">Cell wall biogenesis; peptidoglycan biosynthesis.</text>
</comment>
<dbReference type="InterPro" id="IPR035911">
    <property type="entry name" value="MurE/MurF_N"/>
</dbReference>
<dbReference type="EMBL" id="RYZZ01000026">
    <property type="protein sequence ID" value="RUQ27454.1"/>
    <property type="molecule type" value="Genomic_DNA"/>
</dbReference>
<evidence type="ECO:0000256" key="7">
    <source>
        <dbReference type="ARBA" id="ARBA00022840"/>
    </source>
</evidence>
<keyword evidence="17" id="KW-1185">Reference proteome</keyword>
<feature type="domain" description="Mur ligase N-terminal catalytic" evidence="13">
    <location>
        <begin position="24"/>
        <end position="98"/>
    </location>
</feature>
<dbReference type="SUPFAM" id="SSF53244">
    <property type="entry name" value="MurD-like peptide ligases, peptide-binding domain"/>
    <property type="match status" value="1"/>
</dbReference>
<keyword evidence="3" id="KW-0963">Cytoplasm</keyword>
<dbReference type="InterPro" id="IPR036565">
    <property type="entry name" value="Mur-like_cat_sf"/>
</dbReference>
<dbReference type="GO" id="GO:0071555">
    <property type="term" value="P:cell wall organization"/>
    <property type="evidence" value="ECO:0007669"/>
    <property type="project" value="UniProtKB-KW"/>
</dbReference>
<keyword evidence="6" id="KW-0547">Nucleotide-binding</keyword>
<reference evidence="16 17" key="1">
    <citation type="submission" date="2018-12" db="EMBL/GenBank/DDBJ databases">
        <title>Bacillus chawlae sp. nov., Bacillus glennii sp. nov., and Bacillus saganii sp. nov. Isolated from the Vehicle Assembly Building at Kennedy Space Center where the Viking Spacecraft were Assembled.</title>
        <authorList>
            <person name="Seuylemezian A."/>
            <person name="Vaishampayan P."/>
        </authorList>
    </citation>
    <scope>NUCLEOTIDE SEQUENCE [LARGE SCALE GENOMIC DNA]</scope>
    <source>
        <strain evidence="16 17">L5</strain>
    </source>
</reference>
<dbReference type="Gene3D" id="3.40.1190.10">
    <property type="entry name" value="Mur-like, catalytic domain"/>
    <property type="match status" value="1"/>
</dbReference>
<evidence type="ECO:0000256" key="2">
    <source>
        <dbReference type="ARBA" id="ARBA00005898"/>
    </source>
</evidence>
<dbReference type="InterPro" id="IPR036615">
    <property type="entry name" value="Mur_ligase_C_dom_sf"/>
</dbReference>
<keyword evidence="10 12" id="KW-0131">Cell cycle</keyword>
<dbReference type="GO" id="GO:0008360">
    <property type="term" value="P:regulation of cell shape"/>
    <property type="evidence" value="ECO:0007669"/>
    <property type="project" value="UniProtKB-KW"/>
</dbReference>
<dbReference type="Proteomes" id="UP000267430">
    <property type="component" value="Unassembled WGS sequence"/>
</dbReference>
<keyword evidence="9 12" id="KW-0573">Peptidoglycan synthesis</keyword>
<sequence length="506" mass="55966">MKIHFEQHEQLGIKGLWGQQQNTISAVLYDSRKAIQNSAFVCISGENHDGHSFLEDAIKKGATVLAGENKAILKPLSTKYPDRTFLLIEDARVFLAHLSILFYTNVHRKLLTVGITGTNGKTTVAAYVTSLLNLLGSPAGLIGTTGIWSSKGNIDFEKTTPTTPEAPELHEIFNNFHQCGDKVAAMEVSSIAIEQKRVEGIDFDIAIHTNLSPEHLEFHHTFENYKKAKLKLFDQAKKAVVNYDDQGMATEIIESFQGPLLTYSLDKDSSADVIGTNIKVSNDGTSFELRVKGELFIVHTPVFGNYNVANLLASICTGLHLGFSIQNILLVLPQIEGPEGRFEILKDYGNRKIILDYAHTPVALKSLVTEAKKLTYNRLIVLITGIGIRDKEKMPKMAETVEGEVDEIIVAVDHPGFHDPKEIIGHVLDGFSNRYASNIHTGQTRHEGVLTALSLSEENDLILLTSGCINGAQLVKGEKIPHSDKDIIKSYFETDHSVYDWNYAEA</sequence>
<gene>
    <name evidence="16" type="ORF">ELQ35_15815</name>
</gene>
<dbReference type="GO" id="GO:0008765">
    <property type="term" value="F:UDP-N-acetylmuramoylalanyl-D-glutamate-2,6-diaminopimelate ligase activity"/>
    <property type="evidence" value="ECO:0007669"/>
    <property type="project" value="UniProtKB-EC"/>
</dbReference>
<protein>
    <submittedName>
        <fullName evidence="16">UDP-N-acetylmuramoyl-L-alanyl-D-glutamate--2, 6-diaminopimelate ligase</fullName>
        <ecNumber evidence="16">6.3.2.13</ecNumber>
    </submittedName>
</protein>
<evidence type="ECO:0000256" key="6">
    <source>
        <dbReference type="ARBA" id="ARBA00022741"/>
    </source>
</evidence>
<dbReference type="SUPFAM" id="SSF63418">
    <property type="entry name" value="MurE/MurF N-terminal domain"/>
    <property type="match status" value="1"/>
</dbReference>
<dbReference type="PANTHER" id="PTHR23135:SF4">
    <property type="entry name" value="UDP-N-ACETYLMURAMOYL-L-ALANYL-D-GLUTAMATE--2,6-DIAMINOPIMELATE LIGASE MURE HOMOLOG, CHLOROPLASTIC"/>
    <property type="match status" value="1"/>
</dbReference>
<dbReference type="Pfam" id="PF08245">
    <property type="entry name" value="Mur_ligase_M"/>
    <property type="match status" value="1"/>
</dbReference>
<feature type="domain" description="Mur ligase C-terminal" evidence="14">
    <location>
        <begin position="340"/>
        <end position="466"/>
    </location>
</feature>
<evidence type="ECO:0000256" key="12">
    <source>
        <dbReference type="RuleBase" id="RU004135"/>
    </source>
</evidence>
<dbReference type="OrthoDB" id="9800958at2"/>
<accession>A0A3S0W4B7</accession>
<dbReference type="PANTHER" id="PTHR23135">
    <property type="entry name" value="MUR LIGASE FAMILY MEMBER"/>
    <property type="match status" value="1"/>
</dbReference>
<evidence type="ECO:0000256" key="5">
    <source>
        <dbReference type="ARBA" id="ARBA00022618"/>
    </source>
</evidence>
<evidence type="ECO:0000256" key="8">
    <source>
        <dbReference type="ARBA" id="ARBA00022960"/>
    </source>
</evidence>
<dbReference type="GO" id="GO:0004326">
    <property type="term" value="F:tetrahydrofolylpolyglutamate synthase activity"/>
    <property type="evidence" value="ECO:0007669"/>
    <property type="project" value="InterPro"/>
</dbReference>
<keyword evidence="4 16" id="KW-0436">Ligase</keyword>
<dbReference type="SUPFAM" id="SSF53623">
    <property type="entry name" value="MurD-like peptide ligases, catalytic domain"/>
    <property type="match status" value="1"/>
</dbReference>
<dbReference type="GO" id="GO:0051301">
    <property type="term" value="P:cell division"/>
    <property type="evidence" value="ECO:0007669"/>
    <property type="project" value="UniProtKB-KW"/>
</dbReference>
<evidence type="ECO:0000256" key="3">
    <source>
        <dbReference type="ARBA" id="ARBA00022490"/>
    </source>
</evidence>
<dbReference type="AlphaFoldDB" id="A0A3S0W4B7"/>
<dbReference type="InterPro" id="IPR004101">
    <property type="entry name" value="Mur_ligase_C"/>
</dbReference>
<dbReference type="NCBIfam" id="TIGR01085">
    <property type="entry name" value="murE"/>
    <property type="match status" value="1"/>
</dbReference>
<evidence type="ECO:0000256" key="9">
    <source>
        <dbReference type="ARBA" id="ARBA00022984"/>
    </source>
</evidence>
<organism evidence="16 17">
    <name type="scientific">Peribacillus cavernae</name>
    <dbReference type="NCBI Taxonomy" id="1674310"/>
    <lineage>
        <taxon>Bacteria</taxon>
        <taxon>Bacillati</taxon>
        <taxon>Bacillota</taxon>
        <taxon>Bacilli</taxon>
        <taxon>Bacillales</taxon>
        <taxon>Bacillaceae</taxon>
        <taxon>Peribacillus</taxon>
    </lineage>
</organism>
<dbReference type="InterPro" id="IPR018109">
    <property type="entry name" value="Folylpolyglutamate_synth_CS"/>
</dbReference>
<evidence type="ECO:0000256" key="11">
    <source>
        <dbReference type="ARBA" id="ARBA00023316"/>
    </source>
</evidence>
<keyword evidence="5 12" id="KW-0132">Cell division</keyword>
<evidence type="ECO:0000256" key="10">
    <source>
        <dbReference type="ARBA" id="ARBA00023306"/>
    </source>
</evidence>
<dbReference type="PROSITE" id="PS01011">
    <property type="entry name" value="FOLYLPOLYGLU_SYNT_1"/>
    <property type="match status" value="1"/>
</dbReference>
<evidence type="ECO:0000313" key="16">
    <source>
        <dbReference type="EMBL" id="RUQ27454.1"/>
    </source>
</evidence>
<comment type="caution">
    <text evidence="16">The sequence shown here is derived from an EMBL/GenBank/DDBJ whole genome shotgun (WGS) entry which is preliminary data.</text>
</comment>
<dbReference type="Pfam" id="PF02875">
    <property type="entry name" value="Mur_ligase_C"/>
    <property type="match status" value="1"/>
</dbReference>
<dbReference type="GO" id="GO:0005737">
    <property type="term" value="C:cytoplasm"/>
    <property type="evidence" value="ECO:0007669"/>
    <property type="project" value="UniProtKB-SubCell"/>
</dbReference>
<comment type="subcellular location">
    <subcellularLocation>
        <location evidence="12">Cytoplasm</location>
    </subcellularLocation>
</comment>
<evidence type="ECO:0000259" key="13">
    <source>
        <dbReference type="Pfam" id="PF01225"/>
    </source>
</evidence>
<dbReference type="Gene3D" id="3.90.190.20">
    <property type="entry name" value="Mur ligase, C-terminal domain"/>
    <property type="match status" value="1"/>
</dbReference>
<keyword evidence="11 12" id="KW-0961">Cell wall biogenesis/degradation</keyword>
<dbReference type="EC" id="6.3.2.13" evidence="16"/>
<comment type="similarity">
    <text evidence="2">Belongs to the MurCDEF family. MurE subfamily.</text>
</comment>
<keyword evidence="8 12" id="KW-0133">Cell shape</keyword>
<proteinExistence type="inferred from homology"/>